<keyword evidence="3" id="KW-1185">Reference proteome</keyword>
<feature type="domain" description="GPI inositol-deacylase PGAP1-like alpha/beta" evidence="1">
    <location>
        <begin position="83"/>
        <end position="146"/>
    </location>
</feature>
<evidence type="ECO:0000259" key="1">
    <source>
        <dbReference type="Pfam" id="PF07819"/>
    </source>
</evidence>
<dbReference type="InterPro" id="IPR012908">
    <property type="entry name" value="PGAP1-ab_dom-like"/>
</dbReference>
<reference evidence="2 3" key="1">
    <citation type="submission" date="2024-09" db="EMBL/GenBank/DDBJ databases">
        <authorList>
            <person name="Sun Q."/>
            <person name="Mori K."/>
        </authorList>
    </citation>
    <scope>NUCLEOTIDE SEQUENCE [LARGE SCALE GENOMIC DNA]</scope>
    <source>
        <strain evidence="2 3">TBRC 1432</strain>
    </source>
</reference>
<proteinExistence type="predicted"/>
<name>A0ABV6MPS5_9PSEU</name>
<organism evidence="2 3">
    <name type="scientific">Kutzneria chonburiensis</name>
    <dbReference type="NCBI Taxonomy" id="1483604"/>
    <lineage>
        <taxon>Bacteria</taxon>
        <taxon>Bacillati</taxon>
        <taxon>Actinomycetota</taxon>
        <taxon>Actinomycetes</taxon>
        <taxon>Pseudonocardiales</taxon>
        <taxon>Pseudonocardiaceae</taxon>
        <taxon>Kutzneria</taxon>
    </lineage>
</organism>
<sequence>MSPRRRLLFALVGVVVVVLGAVVAVRAWPGPATALAPDRPGTVVLVPGFGGDRTSLEPLAARIRADGRNAVILTLPGDGTGDLVQQTKVLDDAVSTALKGGTSSVDIVGYSAGGVVARLWVADNKGRAQRIVTMGSPLHGTTLAAEGGALAPGACPTACQQLAPGSAVLAPIAGAADIPWMSIWTEDDQTVTPPDSARLPGAVNVPLQQVCPGARVSHEQLPTDPRVIGLVLDGLTGRALSECPREGVS</sequence>
<dbReference type="PANTHER" id="PTHR37946:SF1">
    <property type="entry name" value="SLL1969 PROTEIN"/>
    <property type="match status" value="1"/>
</dbReference>
<protein>
    <submittedName>
        <fullName evidence="2">Esterase/lipase family protein</fullName>
    </submittedName>
</protein>
<gene>
    <name evidence="2" type="ORF">ACFFH7_12560</name>
</gene>
<evidence type="ECO:0000313" key="3">
    <source>
        <dbReference type="Proteomes" id="UP001589810"/>
    </source>
</evidence>
<dbReference type="Proteomes" id="UP001589810">
    <property type="component" value="Unassembled WGS sequence"/>
</dbReference>
<dbReference type="Gene3D" id="3.40.50.1820">
    <property type="entry name" value="alpha/beta hydrolase"/>
    <property type="match status" value="1"/>
</dbReference>
<dbReference type="SUPFAM" id="SSF53474">
    <property type="entry name" value="alpha/beta-Hydrolases"/>
    <property type="match status" value="1"/>
</dbReference>
<dbReference type="RefSeq" id="WP_273942863.1">
    <property type="nucleotide sequence ID" value="NZ_CP097263.1"/>
</dbReference>
<evidence type="ECO:0000313" key="2">
    <source>
        <dbReference type="EMBL" id="MFC0542320.1"/>
    </source>
</evidence>
<comment type="caution">
    <text evidence="2">The sequence shown here is derived from an EMBL/GenBank/DDBJ whole genome shotgun (WGS) entry which is preliminary data.</text>
</comment>
<accession>A0ABV6MPS5</accession>
<dbReference type="InterPro" id="IPR029058">
    <property type="entry name" value="AB_hydrolase_fold"/>
</dbReference>
<dbReference type="Pfam" id="PF07819">
    <property type="entry name" value="PGAP1"/>
    <property type="match status" value="1"/>
</dbReference>
<dbReference type="PANTHER" id="PTHR37946">
    <property type="entry name" value="SLL1969 PROTEIN"/>
    <property type="match status" value="1"/>
</dbReference>
<dbReference type="EMBL" id="JBHLUD010000003">
    <property type="protein sequence ID" value="MFC0542320.1"/>
    <property type="molecule type" value="Genomic_DNA"/>
</dbReference>